<reference evidence="7 8" key="1">
    <citation type="journal article" date="2011" name="J. Bacteriol.">
        <title>Genome sequence of 'Pedosphaera parvula' Ellin514, an aerobic Verrucomicrobial isolate from pasture soil.</title>
        <authorList>
            <person name="Kant R."/>
            <person name="van Passel M.W."/>
            <person name="Sangwan P."/>
            <person name="Palva A."/>
            <person name="Lucas S."/>
            <person name="Copeland A."/>
            <person name="Lapidus A."/>
            <person name="Glavina Del Rio T."/>
            <person name="Dalin E."/>
            <person name="Tice H."/>
            <person name="Bruce D."/>
            <person name="Goodwin L."/>
            <person name="Pitluck S."/>
            <person name="Chertkov O."/>
            <person name="Larimer F.W."/>
            <person name="Land M.L."/>
            <person name="Hauser L."/>
            <person name="Brettin T.S."/>
            <person name="Detter J.C."/>
            <person name="Han S."/>
            <person name="de Vos W.M."/>
            <person name="Janssen P.H."/>
            <person name="Smidt H."/>
        </authorList>
    </citation>
    <scope>NUCLEOTIDE SEQUENCE [LARGE SCALE GENOMIC DNA]</scope>
    <source>
        <strain evidence="7 8">Ellin514</strain>
    </source>
</reference>
<keyword evidence="4" id="KW-0808">Transferase</keyword>
<sequence length="381" mass="41868" precursor="true">MRVLIATITAGAGHLQAAAALDEAWRAMRPKDVVEKVDLQKFFSPLHKTVHSAGYVKLVEHAPDLWAMLFKKTDNPKLVRRLTKFRRAIPPASTLRTIKYIKKFKPDVVFCTHYLPVEVMWRAKEKWEGKPPLVATVVTDFEAHALWMGPSSDFYCVAAEETKARLVARGAVSENVIVTGIPIAGKFSSQINGAEVRKRYGLRDDLPILLVLGGGFGMGPVAEILAELDKVPQQFQTLVVAGRNEELRRELAVQDRKHPTHVLGFVTNMHELMSVSDLVISKPGGLTSSEALAMGKPIFILNPIPGQEAANSDFLLERGAAAKVNRVEDLPYRMGQLLGSKKMVEMAQCAKALGKPSAAMDICRVTLERLEAGSGKRVSAD</sequence>
<dbReference type="Gene3D" id="3.40.50.2000">
    <property type="entry name" value="Glycogen Phosphorylase B"/>
    <property type="match status" value="1"/>
</dbReference>
<evidence type="ECO:0000313" key="7">
    <source>
        <dbReference type="EMBL" id="EEF61337.1"/>
    </source>
</evidence>
<dbReference type="OrthoDB" id="9815663at2"/>
<evidence type="ECO:0000259" key="6">
    <source>
        <dbReference type="Pfam" id="PF06925"/>
    </source>
</evidence>
<dbReference type="InterPro" id="IPR009695">
    <property type="entry name" value="Diacylglyc_glucosyltr_N"/>
</dbReference>
<evidence type="ECO:0000256" key="2">
    <source>
        <dbReference type="ARBA" id="ARBA00006962"/>
    </source>
</evidence>
<comment type="similarity">
    <text evidence="2">Belongs to the glycosyltransferase 28 family.</text>
</comment>
<dbReference type="GO" id="GO:0016758">
    <property type="term" value="F:hexosyltransferase activity"/>
    <property type="evidence" value="ECO:0007669"/>
    <property type="project" value="InterPro"/>
</dbReference>
<evidence type="ECO:0000313" key="8">
    <source>
        <dbReference type="Proteomes" id="UP000003688"/>
    </source>
</evidence>
<keyword evidence="8" id="KW-1185">Reference proteome</keyword>
<dbReference type="PANTHER" id="PTHR43025:SF3">
    <property type="entry name" value="MONOGALACTOSYLDIACYLGLYCEROL SYNTHASE 1, CHLOROPLASTIC"/>
    <property type="match status" value="1"/>
</dbReference>
<dbReference type="RefSeq" id="WP_007414569.1">
    <property type="nucleotide sequence ID" value="NZ_ABOX02000010.1"/>
</dbReference>
<feature type="domain" description="Diacylglycerol glucosyltransferase N-terminal" evidence="6">
    <location>
        <begin position="14"/>
        <end position="183"/>
    </location>
</feature>
<dbReference type="Proteomes" id="UP000003688">
    <property type="component" value="Unassembled WGS sequence"/>
</dbReference>
<dbReference type="InterPro" id="IPR007235">
    <property type="entry name" value="Glyco_trans_28_C"/>
</dbReference>
<comment type="caution">
    <text evidence="7">The sequence shown here is derived from an EMBL/GenBank/DDBJ whole genome shotgun (WGS) entry which is preliminary data.</text>
</comment>
<keyword evidence="3" id="KW-0328">Glycosyltransferase</keyword>
<feature type="domain" description="Glycosyl transferase family 28 C-terminal" evidence="5">
    <location>
        <begin position="209"/>
        <end position="323"/>
    </location>
</feature>
<dbReference type="GO" id="GO:0009247">
    <property type="term" value="P:glycolipid biosynthetic process"/>
    <property type="evidence" value="ECO:0007669"/>
    <property type="project" value="InterPro"/>
</dbReference>
<dbReference type="Pfam" id="PF04101">
    <property type="entry name" value="Glyco_tran_28_C"/>
    <property type="match status" value="1"/>
</dbReference>
<accession>B9XFH3</accession>
<evidence type="ECO:0000256" key="1">
    <source>
        <dbReference type="ARBA" id="ARBA00004370"/>
    </source>
</evidence>
<evidence type="ECO:0000259" key="5">
    <source>
        <dbReference type="Pfam" id="PF04101"/>
    </source>
</evidence>
<dbReference type="SUPFAM" id="SSF53756">
    <property type="entry name" value="UDP-Glycosyltransferase/glycogen phosphorylase"/>
    <property type="match status" value="1"/>
</dbReference>
<protein>
    <submittedName>
        <fullName evidence="7">Monogalactosyldiacylglycerol synthase</fullName>
    </submittedName>
</protein>
<dbReference type="EMBL" id="ABOX02000010">
    <property type="protein sequence ID" value="EEF61337.1"/>
    <property type="molecule type" value="Genomic_DNA"/>
</dbReference>
<dbReference type="PANTHER" id="PTHR43025">
    <property type="entry name" value="MONOGALACTOSYLDIACYLGLYCEROL SYNTHASE"/>
    <property type="match status" value="1"/>
</dbReference>
<comment type="subcellular location">
    <subcellularLocation>
        <location evidence="1">Membrane</location>
    </subcellularLocation>
</comment>
<gene>
    <name evidence="7" type="ORF">Cflav_PD4358</name>
</gene>
<proteinExistence type="inferred from homology"/>
<evidence type="ECO:0000256" key="4">
    <source>
        <dbReference type="ARBA" id="ARBA00022679"/>
    </source>
</evidence>
<dbReference type="InterPro" id="IPR050519">
    <property type="entry name" value="Glycosyltransf_28_UgtP"/>
</dbReference>
<dbReference type="AlphaFoldDB" id="B9XFH3"/>
<organism evidence="7 8">
    <name type="scientific">Pedosphaera parvula (strain Ellin514)</name>
    <dbReference type="NCBI Taxonomy" id="320771"/>
    <lineage>
        <taxon>Bacteria</taxon>
        <taxon>Pseudomonadati</taxon>
        <taxon>Verrucomicrobiota</taxon>
        <taxon>Pedosphaerae</taxon>
        <taxon>Pedosphaerales</taxon>
        <taxon>Pedosphaeraceae</taxon>
        <taxon>Pedosphaera</taxon>
    </lineage>
</organism>
<evidence type="ECO:0000256" key="3">
    <source>
        <dbReference type="ARBA" id="ARBA00022676"/>
    </source>
</evidence>
<dbReference type="Pfam" id="PF06925">
    <property type="entry name" value="MGDG_synth"/>
    <property type="match status" value="1"/>
</dbReference>
<name>B9XFH3_PEDPL</name>
<dbReference type="STRING" id="320771.Cflav_PD4358"/>
<dbReference type="GO" id="GO:0016020">
    <property type="term" value="C:membrane"/>
    <property type="evidence" value="ECO:0007669"/>
    <property type="project" value="UniProtKB-SubCell"/>
</dbReference>